<gene>
    <name evidence="1" type="ORF">BOKJ2_LOCUS10930</name>
</gene>
<protein>
    <submittedName>
        <fullName evidence="1">Uncharacterized protein</fullName>
    </submittedName>
</protein>
<evidence type="ECO:0000313" key="2">
    <source>
        <dbReference type="Proteomes" id="UP000614601"/>
    </source>
</evidence>
<reference evidence="1" key="1">
    <citation type="submission" date="2020-09" db="EMBL/GenBank/DDBJ databases">
        <authorList>
            <person name="Kikuchi T."/>
        </authorList>
    </citation>
    <scope>NUCLEOTIDE SEQUENCE</scope>
    <source>
        <strain evidence="1">SH1</strain>
    </source>
</reference>
<accession>A0A811L952</accession>
<organism evidence="1 2">
    <name type="scientific">Bursaphelenchus okinawaensis</name>
    <dbReference type="NCBI Taxonomy" id="465554"/>
    <lineage>
        <taxon>Eukaryota</taxon>
        <taxon>Metazoa</taxon>
        <taxon>Ecdysozoa</taxon>
        <taxon>Nematoda</taxon>
        <taxon>Chromadorea</taxon>
        <taxon>Rhabditida</taxon>
        <taxon>Tylenchina</taxon>
        <taxon>Tylenchomorpha</taxon>
        <taxon>Aphelenchoidea</taxon>
        <taxon>Aphelenchoididae</taxon>
        <taxon>Bursaphelenchus</taxon>
    </lineage>
</organism>
<comment type="caution">
    <text evidence="1">The sequence shown here is derived from an EMBL/GenBank/DDBJ whole genome shotgun (WGS) entry which is preliminary data.</text>
</comment>
<dbReference type="AlphaFoldDB" id="A0A811L952"/>
<dbReference type="EMBL" id="CAJFCW020000005">
    <property type="protein sequence ID" value="CAG9119713.1"/>
    <property type="molecule type" value="Genomic_DNA"/>
</dbReference>
<dbReference type="Proteomes" id="UP000614601">
    <property type="component" value="Unassembled WGS sequence"/>
</dbReference>
<name>A0A811L952_9BILA</name>
<sequence length="335" mass="39777">MYPDFWQRMLQYTDQMEDICSFVQVSRYFYRLTNMDFQKLCYRNMICRFKGETWATAFSNKYKGSLTSVQLINRSTQLLLDMKTSYIVYDLINKSIVKVYSALPEERYYCFTLYYSDGTLVDLLNQKEYKVNAINMPQGVKIGNADLFDYRKYLGFLNPQHEYVLIHNETGNMEIIFSHYLPWEYEDIWLLDAMDHVQIINICDSRVYGINTRKCIFIETNGLPSNIGFYGLQFHNFHGQVTKFAGYNKKTREYAIISPEINYSLSIAAYCPSNIYPLPMMTIYRMYYTKSVLTAHLDWSTGKMIKKYFNTDNDLDKTKMARFYLSFCDIKIPER</sequence>
<proteinExistence type="predicted"/>
<keyword evidence="2" id="KW-1185">Reference proteome</keyword>
<dbReference type="Proteomes" id="UP000783686">
    <property type="component" value="Unassembled WGS sequence"/>
</dbReference>
<dbReference type="EMBL" id="CAJFDH010000005">
    <property type="protein sequence ID" value="CAD5224160.1"/>
    <property type="molecule type" value="Genomic_DNA"/>
</dbReference>
<evidence type="ECO:0000313" key="1">
    <source>
        <dbReference type="EMBL" id="CAD5224160.1"/>
    </source>
</evidence>